<evidence type="ECO:0000256" key="1">
    <source>
        <dbReference type="SAM" id="MobiDB-lite"/>
    </source>
</evidence>
<sequence length="343" mass="35602">MHGCVLPQSQARAVPFFGQEVGAFPSKGEMYTKHLLRTRSRLAQVVSQSSSGVCFEERALEEVGACCCHPKQELAVSSTASILRTYCSSSSSGRASSEQLGAGANVSGTDGSSSSSSSSHDGYSQYDFAHDTEDEHGSQHDRDRALRRVLRSSNAAELAAVHFFRGYSGVLRGRVDAQFFAAQEAEAAEGVRELLPRYRVRPSLAQGPLSLACLALGAAAAAAPPRLGLAVVGAVGDALSEHYNEQLRQINEAGAAKEAPDVRQTLRSLRDVPRVPEGAPPAPDLLSVLQEGVAAASGSGGGAAARSVLSGVTGAVREWGLEGTAGAVVKAGARVALEAASRC</sequence>
<dbReference type="GO" id="GO:0006744">
    <property type="term" value="P:ubiquinone biosynthetic process"/>
    <property type="evidence" value="ECO:0007669"/>
    <property type="project" value="InterPro"/>
</dbReference>
<dbReference type="PANTHER" id="PTHR11237:SF4">
    <property type="entry name" value="5-DEMETHOXYUBIQUINONE HYDROXYLASE, MITOCHONDRIAL"/>
    <property type="match status" value="1"/>
</dbReference>
<proteinExistence type="predicted"/>
<feature type="compositionally biased region" description="Basic and acidic residues" evidence="1">
    <location>
        <begin position="128"/>
        <end position="144"/>
    </location>
</feature>
<dbReference type="Pfam" id="PF03232">
    <property type="entry name" value="COQ7"/>
    <property type="match status" value="1"/>
</dbReference>
<dbReference type="InterPro" id="IPR011566">
    <property type="entry name" value="Ubq_synth_Coq7"/>
</dbReference>
<feature type="region of interest" description="Disordered" evidence="1">
    <location>
        <begin position="91"/>
        <end position="144"/>
    </location>
</feature>
<dbReference type="PANTHER" id="PTHR11237">
    <property type="entry name" value="COENZYME Q10 BIOSYNTHESIS PROTEIN 7"/>
    <property type="match status" value="1"/>
</dbReference>
<reference evidence="2 3" key="1">
    <citation type="journal article" date="2023" name="Commun. Biol.">
        <title>Reorganization of the ancestral sex-determining regions during the evolution of trioecy in Pleodorina starrii.</title>
        <authorList>
            <person name="Takahashi K."/>
            <person name="Suzuki S."/>
            <person name="Kawai-Toyooka H."/>
            <person name="Yamamoto K."/>
            <person name="Hamaji T."/>
            <person name="Ootsuki R."/>
            <person name="Yamaguchi H."/>
            <person name="Kawachi M."/>
            <person name="Higashiyama T."/>
            <person name="Nozaki H."/>
        </authorList>
    </citation>
    <scope>NUCLEOTIDE SEQUENCE [LARGE SCALE GENOMIC DNA]</scope>
    <source>
        <strain evidence="2 3">NIES-4479</strain>
    </source>
</reference>
<accession>A0A9W6BJT5</accession>
<dbReference type="OrthoDB" id="275371at2759"/>
<keyword evidence="3" id="KW-1185">Reference proteome</keyword>
<dbReference type="Proteomes" id="UP001165080">
    <property type="component" value="Unassembled WGS sequence"/>
</dbReference>
<dbReference type="GO" id="GO:0005743">
    <property type="term" value="C:mitochondrial inner membrane"/>
    <property type="evidence" value="ECO:0007669"/>
    <property type="project" value="TreeGrafter"/>
</dbReference>
<gene>
    <name evidence="2" type="primary">PLEST007026</name>
    <name evidence="2" type="ORF">PLESTB_000759700</name>
</gene>
<dbReference type="EMBL" id="BRXU01000008">
    <property type="protein sequence ID" value="GLC53531.1"/>
    <property type="molecule type" value="Genomic_DNA"/>
</dbReference>
<name>A0A9W6BJT5_9CHLO</name>
<organism evidence="2 3">
    <name type="scientific">Pleodorina starrii</name>
    <dbReference type="NCBI Taxonomy" id="330485"/>
    <lineage>
        <taxon>Eukaryota</taxon>
        <taxon>Viridiplantae</taxon>
        <taxon>Chlorophyta</taxon>
        <taxon>core chlorophytes</taxon>
        <taxon>Chlorophyceae</taxon>
        <taxon>CS clade</taxon>
        <taxon>Chlamydomonadales</taxon>
        <taxon>Volvocaceae</taxon>
        <taxon>Pleodorina</taxon>
    </lineage>
</organism>
<dbReference type="GO" id="GO:0008682">
    <property type="term" value="F:3-demethoxyubiquinol 3-hydroxylase activity"/>
    <property type="evidence" value="ECO:0007669"/>
    <property type="project" value="TreeGrafter"/>
</dbReference>
<dbReference type="AlphaFoldDB" id="A0A9W6BJT5"/>
<comment type="caution">
    <text evidence="2">The sequence shown here is derived from an EMBL/GenBank/DDBJ whole genome shotgun (WGS) entry which is preliminary data.</text>
</comment>
<evidence type="ECO:0000313" key="2">
    <source>
        <dbReference type="EMBL" id="GLC53531.1"/>
    </source>
</evidence>
<evidence type="ECO:0000313" key="3">
    <source>
        <dbReference type="Proteomes" id="UP001165080"/>
    </source>
</evidence>
<protein>
    <submittedName>
        <fullName evidence="2">Uncharacterized protein</fullName>
    </submittedName>
</protein>